<reference evidence="2" key="1">
    <citation type="submission" date="2021-02" db="EMBL/GenBank/DDBJ databases">
        <title>Infant gut strain persistence is associated with maternal origin, phylogeny, and functional potential including surface adhesion and iron acquisition.</title>
        <authorList>
            <person name="Lou Y.C."/>
        </authorList>
    </citation>
    <scope>NUCLEOTIDE SEQUENCE</scope>
    <source>
        <strain evidence="2">L3_106_000M1_dasL3_106_000M1_concoct_15</strain>
    </source>
</reference>
<dbReference type="PANTHER" id="PTHR30105:SF2">
    <property type="entry name" value="DIVERGENT POLYSACCHARIDE DEACETYLASE SUPERFAMILY"/>
    <property type="match status" value="1"/>
</dbReference>
<dbReference type="SUPFAM" id="SSF88713">
    <property type="entry name" value="Glycoside hydrolase/deacetylase"/>
    <property type="match status" value="1"/>
</dbReference>
<dbReference type="InterPro" id="IPR011330">
    <property type="entry name" value="Glyco_hydro/deAcase_b/a-brl"/>
</dbReference>
<gene>
    <name evidence="2" type="ORF">KHX13_09690</name>
</gene>
<dbReference type="Pfam" id="PF04748">
    <property type="entry name" value="Polysacc_deac_2"/>
    <property type="match status" value="1"/>
</dbReference>
<evidence type="ECO:0000313" key="3">
    <source>
        <dbReference type="Proteomes" id="UP000754226"/>
    </source>
</evidence>
<feature type="compositionally biased region" description="Basic and acidic residues" evidence="1">
    <location>
        <begin position="74"/>
        <end position="101"/>
    </location>
</feature>
<name>A0A943EIC1_9FIRM</name>
<dbReference type="EMBL" id="JAGZCZ010000014">
    <property type="protein sequence ID" value="MBS5520561.1"/>
    <property type="molecule type" value="Genomic_DNA"/>
</dbReference>
<dbReference type="Proteomes" id="UP000754226">
    <property type="component" value="Unassembled WGS sequence"/>
</dbReference>
<proteinExistence type="predicted"/>
<organism evidence="2 3">
    <name type="scientific">Acidaminococcus intestini</name>
    <dbReference type="NCBI Taxonomy" id="187327"/>
    <lineage>
        <taxon>Bacteria</taxon>
        <taxon>Bacillati</taxon>
        <taxon>Bacillota</taxon>
        <taxon>Negativicutes</taxon>
        <taxon>Acidaminococcales</taxon>
        <taxon>Acidaminococcaceae</taxon>
        <taxon>Acidaminococcus</taxon>
    </lineage>
</organism>
<dbReference type="Gene3D" id="3.20.20.370">
    <property type="entry name" value="Glycoside hydrolase/deacetylase"/>
    <property type="match status" value="1"/>
</dbReference>
<evidence type="ECO:0000313" key="2">
    <source>
        <dbReference type="EMBL" id="MBS5520561.1"/>
    </source>
</evidence>
<dbReference type="AlphaFoldDB" id="A0A943EIC1"/>
<dbReference type="InterPro" id="IPR006837">
    <property type="entry name" value="Divergent_DAC"/>
</dbReference>
<dbReference type="GO" id="GO:0005975">
    <property type="term" value="P:carbohydrate metabolic process"/>
    <property type="evidence" value="ECO:0007669"/>
    <property type="project" value="InterPro"/>
</dbReference>
<evidence type="ECO:0000256" key="1">
    <source>
        <dbReference type="SAM" id="MobiDB-lite"/>
    </source>
</evidence>
<feature type="region of interest" description="Disordered" evidence="1">
    <location>
        <begin position="74"/>
        <end position="109"/>
    </location>
</feature>
<sequence>MILFAVIGLGMFLAAHKKANPDLTWPDVVEEALPETVRETVKEALPQTVREEIEKVRKKERKEIEKEKIEKIEKEEKQDPIRDHPVEEQKTVPPAVKKELPETDENPLGLAPGAYKGRLAIVIDDCGYELGPVRTLTSLPLKMTFAVIPFKPNSASALSIIRNSGHTAMLHLPMEPVSGGSSETRFVGVGQTKAQIASFVQEAINSLPGIAGVNNHQGSKATAHGPTIRAALSVIGENGLFFIDSRTNSATVAEKEAGILGIPTGHNSLFLDNSSDIGAIEEKIAQAVKLADRYGSVIVICHARPNTAEAWKRSYRAVLQSGITLVPAASLLQ</sequence>
<dbReference type="CDD" id="cd10936">
    <property type="entry name" value="CE4_DAC2"/>
    <property type="match status" value="1"/>
</dbReference>
<protein>
    <submittedName>
        <fullName evidence="2">Divergent polysaccharide deacetylase family protein</fullName>
    </submittedName>
</protein>
<accession>A0A943EIC1</accession>
<dbReference type="PANTHER" id="PTHR30105">
    <property type="entry name" value="UNCHARACTERIZED YIBQ-RELATED"/>
    <property type="match status" value="1"/>
</dbReference>
<comment type="caution">
    <text evidence="2">The sequence shown here is derived from an EMBL/GenBank/DDBJ whole genome shotgun (WGS) entry which is preliminary data.</text>
</comment>